<sequence length="371" mass="40719">MFGHQGGYPMRAASSRLSSLCNCGQVHGAFSRRAFLAGGAAAFACATTPLAGFLPKAYAQAKGSIIDVHHHISPPTWVDALKSIKQDSPPVNNWSVQKTLEDMDKGGVGVAITSPTTPQASPFDAPTAARLARESNEFAKKLETQHPGRFGTWAMLPLPHVNESLKEIEYAFDTLKVDGVGVMTSYGDKWLGYAEFEPVWAELNRRKATVYTHPTAANCCVNLVRDIDPALIEFGTDTTRSIFTVIFSGFGEKYPDINWIWSHGGGSITAFYERFTVQSIARPPFAGKVTRAQIDKQIGRFYYDTAAIPNEVTLSALAKMVPASQIVFGSDYPYRRSEEYVQPIDKFFKPDEAAAIKRSNALKLVPRLKTA</sequence>
<dbReference type="AlphaFoldDB" id="A0A371BCZ4"/>
<gene>
    <name evidence="3" type="ORF">DXH78_13280</name>
</gene>
<evidence type="ECO:0000313" key="4">
    <source>
        <dbReference type="Proteomes" id="UP000263993"/>
    </source>
</evidence>
<dbReference type="EMBL" id="QRGO01000001">
    <property type="protein sequence ID" value="RDV05462.1"/>
    <property type="molecule type" value="Genomic_DNA"/>
</dbReference>
<feature type="domain" description="Amidohydrolase-related" evidence="2">
    <location>
        <begin position="66"/>
        <end position="366"/>
    </location>
</feature>
<dbReference type="PROSITE" id="PS51318">
    <property type="entry name" value="TAT"/>
    <property type="match status" value="1"/>
</dbReference>
<protein>
    <submittedName>
        <fullName evidence="3">Amidohydrolase</fullName>
    </submittedName>
</protein>
<keyword evidence="4" id="KW-1185">Reference proteome</keyword>
<organism evidence="3 4">
    <name type="scientific">Undibacter mobilis</name>
    <dbReference type="NCBI Taxonomy" id="2292256"/>
    <lineage>
        <taxon>Bacteria</taxon>
        <taxon>Pseudomonadati</taxon>
        <taxon>Pseudomonadota</taxon>
        <taxon>Alphaproteobacteria</taxon>
        <taxon>Hyphomicrobiales</taxon>
        <taxon>Nitrobacteraceae</taxon>
        <taxon>Undibacter</taxon>
    </lineage>
</organism>
<dbReference type="SUPFAM" id="SSF51556">
    <property type="entry name" value="Metallo-dependent hydrolases"/>
    <property type="match status" value="1"/>
</dbReference>
<comment type="caution">
    <text evidence="3">The sequence shown here is derived from an EMBL/GenBank/DDBJ whole genome shotgun (WGS) entry which is preliminary data.</text>
</comment>
<accession>A0A371BCZ4</accession>
<dbReference type="PANTHER" id="PTHR21240">
    <property type="entry name" value="2-AMINO-3-CARBOXYLMUCONATE-6-SEMIALDEHYDE DECARBOXYLASE"/>
    <property type="match status" value="1"/>
</dbReference>
<evidence type="ECO:0000256" key="1">
    <source>
        <dbReference type="ARBA" id="ARBA00023239"/>
    </source>
</evidence>
<dbReference type="GO" id="GO:0019748">
    <property type="term" value="P:secondary metabolic process"/>
    <property type="evidence" value="ECO:0007669"/>
    <property type="project" value="TreeGrafter"/>
</dbReference>
<dbReference type="Proteomes" id="UP000263993">
    <property type="component" value="Unassembled WGS sequence"/>
</dbReference>
<dbReference type="GO" id="GO:0005737">
    <property type="term" value="C:cytoplasm"/>
    <property type="evidence" value="ECO:0007669"/>
    <property type="project" value="TreeGrafter"/>
</dbReference>
<dbReference type="InterPro" id="IPR032466">
    <property type="entry name" value="Metal_Hydrolase"/>
</dbReference>
<dbReference type="InterPro" id="IPR006680">
    <property type="entry name" value="Amidohydro-rel"/>
</dbReference>
<dbReference type="PANTHER" id="PTHR21240:SF28">
    <property type="entry name" value="ISO-OROTATE DECARBOXYLASE (EUROFUNG)"/>
    <property type="match status" value="1"/>
</dbReference>
<dbReference type="Pfam" id="PF04909">
    <property type="entry name" value="Amidohydro_2"/>
    <property type="match status" value="1"/>
</dbReference>
<dbReference type="Gene3D" id="3.20.20.140">
    <property type="entry name" value="Metal-dependent hydrolases"/>
    <property type="match status" value="1"/>
</dbReference>
<dbReference type="OrthoDB" id="9799024at2"/>
<dbReference type="GO" id="GO:0016787">
    <property type="term" value="F:hydrolase activity"/>
    <property type="evidence" value="ECO:0007669"/>
    <property type="project" value="UniProtKB-KW"/>
</dbReference>
<dbReference type="InterPro" id="IPR006311">
    <property type="entry name" value="TAT_signal"/>
</dbReference>
<dbReference type="InterPro" id="IPR032465">
    <property type="entry name" value="ACMSD"/>
</dbReference>
<evidence type="ECO:0000259" key="2">
    <source>
        <dbReference type="Pfam" id="PF04909"/>
    </source>
</evidence>
<reference evidence="4" key="1">
    <citation type="submission" date="2018-08" db="EMBL/GenBank/DDBJ databases">
        <authorList>
            <person name="Kim S.-J."/>
            <person name="Jung G.-Y."/>
        </authorList>
    </citation>
    <scope>NUCLEOTIDE SEQUENCE [LARGE SCALE GENOMIC DNA]</scope>
    <source>
        <strain evidence="4">GY_H</strain>
    </source>
</reference>
<evidence type="ECO:0000313" key="3">
    <source>
        <dbReference type="EMBL" id="RDV05462.1"/>
    </source>
</evidence>
<proteinExistence type="predicted"/>
<name>A0A371BCZ4_9BRAD</name>
<keyword evidence="3" id="KW-0378">Hydrolase</keyword>
<dbReference type="GO" id="GO:0016831">
    <property type="term" value="F:carboxy-lyase activity"/>
    <property type="evidence" value="ECO:0007669"/>
    <property type="project" value="InterPro"/>
</dbReference>
<keyword evidence="1" id="KW-0456">Lyase</keyword>